<dbReference type="SUPFAM" id="SSF58104">
    <property type="entry name" value="Methyl-accepting chemotaxis protein (MCP) signaling domain"/>
    <property type="match status" value="1"/>
</dbReference>
<keyword evidence="5" id="KW-1133">Transmembrane helix</keyword>
<keyword evidence="9" id="KW-1185">Reference proteome</keyword>
<dbReference type="PANTHER" id="PTHR43531:SF14">
    <property type="entry name" value="METHYL-ACCEPTING CHEMOTAXIS PROTEIN I-RELATED"/>
    <property type="match status" value="1"/>
</dbReference>
<evidence type="ECO:0000256" key="4">
    <source>
        <dbReference type="PROSITE-ProRule" id="PRU00284"/>
    </source>
</evidence>
<sequence>MNNFNIGTRLTAAFAFMLLLVTIVSGIGVWRMQASQAMTDNIIDVRLKNERAISEWNKAIALNGVRTMAAAKTTDPAVARYFEEDMAKTSAVVNTLQEAIRSNVTDAGGIELFKVILQKRAQYRDARAVALEQKAKGNLQAAMQFFDRDMPGLQGAYLESVDKLLAYQQELINSDAARLDSNNEFGRNLLIGVAILAVLAGLALALLITRSITNPLQRALRLAQTVSSRDLTSSVVIQGKDETSKLLHALKQMNDSLTSVVLDVRSGANSIATASSQIAAGNLDLSSRTEEQASSLAETAATMEQLTTTVKQNADNAQQACTLAETAAQVAVKGGDVVAQVVQTMGAITSSSRKVAEIIGVIDSIAFQTNILALNAAVEAARAGEQGRGFAVVASEVRSLAQRSASAAKEIKGLIDASVSTTEAGNTLAAQAGATMTETVASIKRVTDIMAEITSASHEQSVGIDEVNKAVGQMDQVTQQNAALVEEAAAASASLQEQASSLAGVVATFKLTAQASAVASTGRTSAPSTAGRRPTVAQAAWNLPKLS</sequence>
<keyword evidence="4" id="KW-0807">Transducer</keyword>
<dbReference type="CDD" id="cd06225">
    <property type="entry name" value="HAMP"/>
    <property type="match status" value="1"/>
</dbReference>
<evidence type="ECO:0000313" key="9">
    <source>
        <dbReference type="Proteomes" id="UP000234328"/>
    </source>
</evidence>
<keyword evidence="5" id="KW-0472">Membrane</keyword>
<evidence type="ECO:0000313" key="8">
    <source>
        <dbReference type="EMBL" id="PLC55594.1"/>
    </source>
</evidence>
<dbReference type="Pfam" id="PF00015">
    <property type="entry name" value="MCPsignal"/>
    <property type="match status" value="1"/>
</dbReference>
<evidence type="ECO:0000259" key="6">
    <source>
        <dbReference type="PROSITE" id="PS50111"/>
    </source>
</evidence>
<keyword evidence="5" id="KW-0812">Transmembrane</keyword>
<dbReference type="CDD" id="cd11386">
    <property type="entry name" value="MCP_signal"/>
    <property type="match status" value="1"/>
</dbReference>
<gene>
    <name evidence="8" type="ORF">CR155_00615</name>
</gene>
<dbReference type="FunFam" id="1.10.287.950:FF:000001">
    <property type="entry name" value="Methyl-accepting chemotaxis sensory transducer"/>
    <property type="match status" value="1"/>
</dbReference>
<dbReference type="SMART" id="SM00283">
    <property type="entry name" value="MA"/>
    <property type="match status" value="1"/>
</dbReference>
<evidence type="ECO:0000256" key="5">
    <source>
        <dbReference type="SAM" id="Phobius"/>
    </source>
</evidence>
<name>A0A2N4UKN4_9BURK</name>
<evidence type="ECO:0000259" key="7">
    <source>
        <dbReference type="PROSITE" id="PS50885"/>
    </source>
</evidence>
<dbReference type="GO" id="GO:0005886">
    <property type="term" value="C:plasma membrane"/>
    <property type="evidence" value="ECO:0007669"/>
    <property type="project" value="TreeGrafter"/>
</dbReference>
<evidence type="ECO:0000256" key="1">
    <source>
        <dbReference type="ARBA" id="ARBA00004370"/>
    </source>
</evidence>
<dbReference type="RefSeq" id="WP_102068075.1">
    <property type="nucleotide sequence ID" value="NZ_PDNV01000001.1"/>
</dbReference>
<reference evidence="8 9" key="1">
    <citation type="submission" date="2017-10" db="EMBL/GenBank/DDBJ databases">
        <title>Two draft genome sequences of Pusillimonas sp. strains isolated from a nitrate- and radionuclide-contaminated groundwater in Russia.</title>
        <authorList>
            <person name="Grouzdev D.S."/>
            <person name="Tourova T.P."/>
            <person name="Goeva M.A."/>
            <person name="Babich T.L."/>
            <person name="Sokolova D.S."/>
            <person name="Abdullin R."/>
            <person name="Poltaraus A.B."/>
            <person name="Toshchakov S.V."/>
            <person name="Nazina T.N."/>
        </authorList>
    </citation>
    <scope>NUCLEOTIDE SEQUENCE [LARGE SCALE GENOMIC DNA]</scope>
    <source>
        <strain evidence="8 9">JR1/69-2-13</strain>
    </source>
</reference>
<feature type="transmembrane region" description="Helical" evidence="5">
    <location>
        <begin position="189"/>
        <end position="208"/>
    </location>
</feature>
<feature type="domain" description="Methyl-accepting transducer" evidence="6">
    <location>
        <begin position="267"/>
        <end position="496"/>
    </location>
</feature>
<protein>
    <recommendedName>
        <fullName evidence="10">Methyl-accepting chemotaxis protein</fullName>
    </recommendedName>
</protein>
<dbReference type="PROSITE" id="PS50885">
    <property type="entry name" value="HAMP"/>
    <property type="match status" value="1"/>
</dbReference>
<dbReference type="PROSITE" id="PS50111">
    <property type="entry name" value="CHEMOTAXIS_TRANSDUC_2"/>
    <property type="match status" value="1"/>
</dbReference>
<organism evidence="8 9">
    <name type="scientific">Pollutimonas nitritireducens</name>
    <dbReference type="NCBI Taxonomy" id="2045209"/>
    <lineage>
        <taxon>Bacteria</taxon>
        <taxon>Pseudomonadati</taxon>
        <taxon>Pseudomonadota</taxon>
        <taxon>Betaproteobacteria</taxon>
        <taxon>Burkholderiales</taxon>
        <taxon>Alcaligenaceae</taxon>
        <taxon>Pollutimonas</taxon>
    </lineage>
</organism>
<dbReference type="InterPro" id="IPR047347">
    <property type="entry name" value="YvaQ-like_sensor"/>
</dbReference>
<comment type="subcellular location">
    <subcellularLocation>
        <location evidence="1">Membrane</location>
    </subcellularLocation>
</comment>
<dbReference type="InterPro" id="IPR003660">
    <property type="entry name" value="HAMP_dom"/>
</dbReference>
<dbReference type="EMBL" id="PDNV01000001">
    <property type="protein sequence ID" value="PLC55594.1"/>
    <property type="molecule type" value="Genomic_DNA"/>
</dbReference>
<dbReference type="GO" id="GO:0006935">
    <property type="term" value="P:chemotaxis"/>
    <property type="evidence" value="ECO:0007669"/>
    <property type="project" value="TreeGrafter"/>
</dbReference>
<dbReference type="GO" id="GO:0007165">
    <property type="term" value="P:signal transduction"/>
    <property type="evidence" value="ECO:0007669"/>
    <property type="project" value="UniProtKB-KW"/>
</dbReference>
<dbReference type="Proteomes" id="UP000234328">
    <property type="component" value="Unassembled WGS sequence"/>
</dbReference>
<evidence type="ECO:0008006" key="10">
    <source>
        <dbReference type="Google" id="ProtNLM"/>
    </source>
</evidence>
<dbReference type="CDD" id="cd19411">
    <property type="entry name" value="MCP2201-like_sensor"/>
    <property type="match status" value="1"/>
</dbReference>
<evidence type="ECO:0000256" key="2">
    <source>
        <dbReference type="ARBA" id="ARBA00022481"/>
    </source>
</evidence>
<proteinExistence type="inferred from homology"/>
<dbReference type="GO" id="GO:0004888">
    <property type="term" value="F:transmembrane signaling receptor activity"/>
    <property type="evidence" value="ECO:0007669"/>
    <property type="project" value="TreeGrafter"/>
</dbReference>
<dbReference type="InterPro" id="IPR024478">
    <property type="entry name" value="HlyB_4HB_MCP"/>
</dbReference>
<comment type="caution">
    <text evidence="8">The sequence shown here is derived from an EMBL/GenBank/DDBJ whole genome shotgun (WGS) entry which is preliminary data.</text>
</comment>
<dbReference type="InterPro" id="IPR051310">
    <property type="entry name" value="MCP_chemotaxis"/>
</dbReference>
<comment type="similarity">
    <text evidence="3">Belongs to the methyl-accepting chemotaxis (MCP) protein family.</text>
</comment>
<dbReference type="OrthoDB" id="9806477at2"/>
<feature type="domain" description="HAMP" evidence="7">
    <location>
        <begin position="210"/>
        <end position="262"/>
    </location>
</feature>
<dbReference type="Pfam" id="PF00672">
    <property type="entry name" value="HAMP"/>
    <property type="match status" value="1"/>
</dbReference>
<dbReference type="Gene3D" id="1.10.287.950">
    <property type="entry name" value="Methyl-accepting chemotaxis protein"/>
    <property type="match status" value="1"/>
</dbReference>
<dbReference type="Pfam" id="PF12729">
    <property type="entry name" value="4HB_MCP_1"/>
    <property type="match status" value="1"/>
</dbReference>
<dbReference type="InterPro" id="IPR004089">
    <property type="entry name" value="MCPsignal_dom"/>
</dbReference>
<dbReference type="SMART" id="SM00304">
    <property type="entry name" value="HAMP"/>
    <property type="match status" value="1"/>
</dbReference>
<keyword evidence="2" id="KW-0488">Methylation</keyword>
<evidence type="ECO:0000256" key="3">
    <source>
        <dbReference type="ARBA" id="ARBA00029447"/>
    </source>
</evidence>
<dbReference type="AlphaFoldDB" id="A0A2N4UKN4"/>
<accession>A0A2N4UKN4</accession>
<dbReference type="PANTHER" id="PTHR43531">
    <property type="entry name" value="PROTEIN ICFG"/>
    <property type="match status" value="1"/>
</dbReference>